<evidence type="ECO:0008006" key="3">
    <source>
        <dbReference type="Google" id="ProtNLM"/>
    </source>
</evidence>
<accession>A0A9Q0R135</accession>
<proteinExistence type="predicted"/>
<evidence type="ECO:0000313" key="1">
    <source>
        <dbReference type="EMBL" id="KAJ4979122.1"/>
    </source>
</evidence>
<comment type="caution">
    <text evidence="1">The sequence shown here is derived from an EMBL/GenBank/DDBJ whole genome shotgun (WGS) entry which is preliminary data.</text>
</comment>
<dbReference type="Proteomes" id="UP001141806">
    <property type="component" value="Unassembled WGS sequence"/>
</dbReference>
<dbReference type="EMBL" id="JAMYWD010000002">
    <property type="protein sequence ID" value="KAJ4979122.1"/>
    <property type="molecule type" value="Genomic_DNA"/>
</dbReference>
<keyword evidence="2" id="KW-1185">Reference proteome</keyword>
<organism evidence="1 2">
    <name type="scientific">Protea cynaroides</name>
    <dbReference type="NCBI Taxonomy" id="273540"/>
    <lineage>
        <taxon>Eukaryota</taxon>
        <taxon>Viridiplantae</taxon>
        <taxon>Streptophyta</taxon>
        <taxon>Embryophyta</taxon>
        <taxon>Tracheophyta</taxon>
        <taxon>Spermatophyta</taxon>
        <taxon>Magnoliopsida</taxon>
        <taxon>Proteales</taxon>
        <taxon>Proteaceae</taxon>
        <taxon>Protea</taxon>
    </lineage>
</organism>
<dbReference type="OrthoDB" id="1932527at2759"/>
<dbReference type="AlphaFoldDB" id="A0A9Q0R135"/>
<evidence type="ECO:0000313" key="2">
    <source>
        <dbReference type="Proteomes" id="UP001141806"/>
    </source>
</evidence>
<sequence length="131" mass="14912">MKVDLQKAYDRLERNLIVIILLKFGFSDRWISMVMQLISTTTAYIVFINCAERGHFIPSRGIGQGKEVLIKAADLPTSNFVVSHPSFHPLFTNLFKRLLQTSFGAMEINKKVSSGFVDIDLPYLRKMGGWD</sequence>
<reference evidence="1" key="1">
    <citation type="journal article" date="2023" name="Plant J.">
        <title>The genome of the king protea, Protea cynaroides.</title>
        <authorList>
            <person name="Chang J."/>
            <person name="Duong T.A."/>
            <person name="Schoeman C."/>
            <person name="Ma X."/>
            <person name="Roodt D."/>
            <person name="Barker N."/>
            <person name="Li Z."/>
            <person name="Van de Peer Y."/>
            <person name="Mizrachi E."/>
        </authorList>
    </citation>
    <scope>NUCLEOTIDE SEQUENCE</scope>
    <source>
        <tissue evidence="1">Young leaves</tissue>
    </source>
</reference>
<gene>
    <name evidence="1" type="ORF">NE237_009902</name>
</gene>
<name>A0A9Q0R135_9MAGN</name>
<protein>
    <recommendedName>
        <fullName evidence="3">Reverse transcriptase</fullName>
    </recommendedName>
</protein>